<feature type="transmembrane region" description="Helical" evidence="10">
    <location>
        <begin position="109"/>
        <end position="127"/>
    </location>
</feature>
<evidence type="ECO:0000259" key="12">
    <source>
        <dbReference type="Pfam" id="PF00662"/>
    </source>
</evidence>
<organism evidence="16 17">
    <name type="scientific">Rheinheimera nanhaiensis E407-8</name>
    <dbReference type="NCBI Taxonomy" id="562729"/>
    <lineage>
        <taxon>Bacteria</taxon>
        <taxon>Pseudomonadati</taxon>
        <taxon>Pseudomonadota</taxon>
        <taxon>Gammaproteobacteria</taxon>
        <taxon>Chromatiales</taxon>
        <taxon>Chromatiaceae</taxon>
        <taxon>Rheinheimera</taxon>
    </lineage>
</organism>
<evidence type="ECO:0000256" key="2">
    <source>
        <dbReference type="ARBA" id="ARBA00022448"/>
    </source>
</evidence>
<feature type="transmembrane region" description="Helical" evidence="10">
    <location>
        <begin position="409"/>
        <end position="431"/>
    </location>
</feature>
<keyword evidence="4" id="KW-1003">Cell membrane</keyword>
<dbReference type="Pfam" id="PF00662">
    <property type="entry name" value="Proton_antipo_N"/>
    <property type="match status" value="1"/>
</dbReference>
<evidence type="ECO:0000256" key="10">
    <source>
        <dbReference type="SAM" id="Phobius"/>
    </source>
</evidence>
<keyword evidence="3" id="KW-0050">Antiport</keyword>
<dbReference type="GO" id="GO:0015297">
    <property type="term" value="F:antiporter activity"/>
    <property type="evidence" value="ECO:0007669"/>
    <property type="project" value="UniProtKB-KW"/>
</dbReference>
<reference evidence="16 17" key="1">
    <citation type="journal article" date="2012" name="J. Bacteriol.">
        <title>Genome Sequence of the Protease-Producing Bacterium Rheinheimera nanhaiensis E407-8T, Isolated from Deep-Sea Sediment of the South China Sea.</title>
        <authorList>
            <person name="Zhang X.-Y."/>
            <person name="Zhang Y.-J."/>
            <person name="Qin Q.-L."/>
            <person name="Xie B.-B."/>
            <person name="Chen X.-L."/>
            <person name="Zhou B.-C."/>
            <person name="Zhang Y.-Z."/>
        </authorList>
    </citation>
    <scope>NUCLEOTIDE SEQUENCE [LARGE SCALE GENOMIC DNA]</scope>
    <source>
        <strain evidence="16 17">E407-8</strain>
    </source>
</reference>
<feature type="transmembrane region" description="Helical" evidence="10">
    <location>
        <begin position="889"/>
        <end position="914"/>
    </location>
</feature>
<keyword evidence="7" id="KW-0406">Ion transport</keyword>
<keyword evidence="5 9" id="KW-0812">Transmembrane</keyword>
<sequence length="931" mass="101611">MTLLWILLLPLLGSLVPVLTARWSRSACALATAIPPSVALMLLLYHADAILAGGSLRFFLSWIPLLGLDITIILDGLAFMFGLLILGIGLLIILYARYYLSERDSMPRFYAYLMLFMTAMLGIVLSGNLLQLWLFWELTSISSFLLISFWWHKAEARRGARMALTVTGAGGLALLAAFLLIGQVVGSYDLQLVLASSELIVQHAWYPVILVLFLLGCFTKSAQFPFHFWLPNAMAAPTPVSAYLHSATMVKAGIFLLARFYPALSGTELWFILVSVTGLATLLLGAYLALFKHDLKGLLAYSTISHLGLITLLFGMGTDLAAVAGLFHIINHATFKASLFMAAGIIDHETGSRDMRRLNGLWQFMPITATLAMVAAAAMAGVPLLNGFLSKEMFFAETLHQHLLGSLSWVIPVLATVAAVFSVAYSMRFIHDVFFNGQPKGLTKTPHEPPRYMRVPVEVLVALCILVGLFPGYLIGDLLQAASAAVLPGAVPSYSLAIWHGFNLPLLMSALALVGGIVIYVNRKHLFDFQNTLPDVDALNSFERSVKRFAERCGRIYQWLDSGSLQRYMTLTLLSFVVLAGLPLLDLVTLWGGRDELPIDAVNATGAVMLLIAAFATVLWHRKRVVALLMISVVGLMVSIAFTRFSAPDLALTQLSVEVVTIILLMLALFFLPHKTPKQSESSRVVRDLSIASLVGVIIGSLSYALMTRPFNTISDYFLANAKTGGGGTNVVNVILVDFRGFDTMGEIAVLGIASLGIFKLLTRIPLFKPSSDGEGRPWALERHSLLLSTVSQSLLPLAIMVSIYIFFRGHNLPGGGFIAGLVTAVAIILQYIAQGVDWVKARMNVEYQRVVAVGLMIALFTGAASWLFNRPFLTSWFDYFDIPLLGKIELASAMAFDLGVYVTVVGSTLLILASLGKMTTAHRPVHKETI</sequence>
<feature type="transmembrane region" description="Helical" evidence="10">
    <location>
        <begin position="80"/>
        <end position="100"/>
    </location>
</feature>
<dbReference type="GO" id="GO:0006811">
    <property type="term" value="P:monoatomic ion transport"/>
    <property type="evidence" value="ECO:0007669"/>
    <property type="project" value="UniProtKB-KW"/>
</dbReference>
<feature type="transmembrane region" description="Helical" evidence="10">
    <location>
        <begin position="496"/>
        <end position="521"/>
    </location>
</feature>
<feature type="transmembrane region" description="Helical" evidence="10">
    <location>
        <begin position="568"/>
        <end position="589"/>
    </location>
</feature>
<evidence type="ECO:0000256" key="1">
    <source>
        <dbReference type="ARBA" id="ARBA00004651"/>
    </source>
</evidence>
<dbReference type="Pfam" id="PF00361">
    <property type="entry name" value="Proton_antipo_M"/>
    <property type="match status" value="1"/>
</dbReference>
<dbReference type="InterPro" id="IPR001516">
    <property type="entry name" value="Proton_antipo_N"/>
</dbReference>
<keyword evidence="6 10" id="KW-1133">Transmembrane helix</keyword>
<evidence type="ECO:0000256" key="3">
    <source>
        <dbReference type="ARBA" id="ARBA00022449"/>
    </source>
</evidence>
<feature type="transmembrane region" description="Helical" evidence="10">
    <location>
        <begin position="452"/>
        <end position="476"/>
    </location>
</feature>
<evidence type="ECO:0000256" key="6">
    <source>
        <dbReference type="ARBA" id="ARBA00022989"/>
    </source>
</evidence>
<protein>
    <submittedName>
        <fullName evidence="16">Multicomponent K+:H+ antiporter subunit A</fullName>
    </submittedName>
</protein>
<dbReference type="PRINTS" id="PR01434">
    <property type="entry name" value="NADHDHGNASE5"/>
</dbReference>
<dbReference type="InterPro" id="IPR001750">
    <property type="entry name" value="ND/Mrp_TM"/>
</dbReference>
<evidence type="ECO:0000256" key="5">
    <source>
        <dbReference type="ARBA" id="ARBA00022692"/>
    </source>
</evidence>
<evidence type="ECO:0000259" key="13">
    <source>
        <dbReference type="Pfam" id="PF04039"/>
    </source>
</evidence>
<dbReference type="InterPro" id="IPR046806">
    <property type="entry name" value="MrpA_C/MbhE"/>
</dbReference>
<dbReference type="GO" id="GO:0005886">
    <property type="term" value="C:plasma membrane"/>
    <property type="evidence" value="ECO:0007669"/>
    <property type="project" value="UniProtKB-SubCell"/>
</dbReference>
<dbReference type="InterPro" id="IPR025383">
    <property type="entry name" value="MrpA_C/MbhD"/>
</dbReference>
<dbReference type="Proteomes" id="UP000004374">
    <property type="component" value="Unassembled WGS sequence"/>
</dbReference>
<feature type="domain" description="MrpA C-terminal/MbhE" evidence="15">
    <location>
        <begin position="684"/>
        <end position="773"/>
    </location>
</feature>
<feature type="transmembrane region" description="Helical" evidence="10">
    <location>
        <begin position="748"/>
        <end position="765"/>
    </location>
</feature>
<feature type="transmembrane region" description="Helical" evidence="10">
    <location>
        <begin position="601"/>
        <end position="620"/>
    </location>
</feature>
<feature type="transmembrane region" description="Helical" evidence="10">
    <location>
        <begin position="205"/>
        <end position="230"/>
    </location>
</feature>
<feature type="transmembrane region" description="Helical" evidence="10">
    <location>
        <begin position="813"/>
        <end position="830"/>
    </location>
</feature>
<dbReference type="PANTHER" id="PTHR43373">
    <property type="entry name" value="NA(+)/H(+) ANTIPORTER SUBUNIT"/>
    <property type="match status" value="1"/>
</dbReference>
<comment type="subcellular location">
    <subcellularLocation>
        <location evidence="1">Cell membrane</location>
        <topology evidence="1">Multi-pass membrane protein</topology>
    </subcellularLocation>
    <subcellularLocation>
        <location evidence="9">Membrane</location>
        <topology evidence="9">Multi-pass membrane protein</topology>
    </subcellularLocation>
</comment>
<feature type="transmembrane region" description="Helical" evidence="10">
    <location>
        <begin position="367"/>
        <end position="389"/>
    </location>
</feature>
<evidence type="ECO:0000313" key="16">
    <source>
        <dbReference type="EMBL" id="GAB58824.1"/>
    </source>
</evidence>
<feature type="transmembrane region" description="Helical" evidence="10">
    <location>
        <begin position="625"/>
        <end position="645"/>
    </location>
</feature>
<name>I1DXP6_9GAMM</name>
<dbReference type="OrthoDB" id="9811798at2"/>
<dbReference type="STRING" id="562729.RNAN_1812"/>
<keyword evidence="17" id="KW-1185">Reference proteome</keyword>
<dbReference type="EMBL" id="BAFK01000008">
    <property type="protein sequence ID" value="GAB58824.1"/>
    <property type="molecule type" value="Genomic_DNA"/>
</dbReference>
<accession>I1DXP6</accession>
<evidence type="ECO:0000256" key="4">
    <source>
        <dbReference type="ARBA" id="ARBA00022475"/>
    </source>
</evidence>
<feature type="transmembrane region" description="Helical" evidence="10">
    <location>
        <begin position="242"/>
        <end position="263"/>
    </location>
</feature>
<evidence type="ECO:0000313" key="17">
    <source>
        <dbReference type="Proteomes" id="UP000004374"/>
    </source>
</evidence>
<feature type="transmembrane region" description="Helical" evidence="10">
    <location>
        <begin position="269"/>
        <end position="291"/>
    </location>
</feature>
<evidence type="ECO:0000259" key="15">
    <source>
        <dbReference type="Pfam" id="PF20501"/>
    </source>
</evidence>
<keyword evidence="8 10" id="KW-0472">Membrane</keyword>
<gene>
    <name evidence="16" type="primary">phaA</name>
    <name evidence="16" type="ORF">RNAN_1812</name>
</gene>
<evidence type="ECO:0000256" key="7">
    <source>
        <dbReference type="ARBA" id="ARBA00023065"/>
    </source>
</evidence>
<feature type="transmembrane region" description="Helical" evidence="10">
    <location>
        <begin position="786"/>
        <end position="807"/>
    </location>
</feature>
<feature type="transmembrane region" description="Helical" evidence="10">
    <location>
        <begin position="163"/>
        <end position="185"/>
    </location>
</feature>
<comment type="caution">
    <text evidence="16">The sequence shown here is derived from an EMBL/GenBank/DDBJ whole genome shotgun (WGS) entry which is preliminary data.</text>
</comment>
<feature type="transmembrane region" description="Helical" evidence="10">
    <location>
        <begin position="298"/>
        <end position="316"/>
    </location>
</feature>
<feature type="transmembrane region" description="Helical" evidence="10">
    <location>
        <begin position="30"/>
        <end position="47"/>
    </location>
</feature>
<dbReference type="RefSeq" id="WP_008220856.1">
    <property type="nucleotide sequence ID" value="NZ_BAFK01000008.1"/>
</dbReference>
<evidence type="ECO:0000259" key="14">
    <source>
        <dbReference type="Pfam" id="PF13244"/>
    </source>
</evidence>
<dbReference type="NCBIfam" id="NF009288">
    <property type="entry name" value="PRK12648.1"/>
    <property type="match status" value="1"/>
</dbReference>
<feature type="transmembrane region" description="Helical" evidence="10">
    <location>
        <begin position="651"/>
        <end position="673"/>
    </location>
</feature>
<feature type="domain" description="MrpA C-terminal/MbhD" evidence="14">
    <location>
        <begin position="610"/>
        <end position="673"/>
    </location>
</feature>
<feature type="transmembrane region" description="Helical" evidence="10">
    <location>
        <begin position="133"/>
        <end position="151"/>
    </location>
</feature>
<evidence type="ECO:0000256" key="9">
    <source>
        <dbReference type="RuleBase" id="RU000320"/>
    </source>
</evidence>
<feature type="transmembrane region" description="Helical" evidence="10">
    <location>
        <begin position="685"/>
        <end position="707"/>
    </location>
</feature>
<dbReference type="InterPro" id="IPR050616">
    <property type="entry name" value="CPA3_Na-H_Antiporter_A"/>
</dbReference>
<dbReference type="AlphaFoldDB" id="I1DXP6"/>
<dbReference type="InterPro" id="IPR007182">
    <property type="entry name" value="MnhB"/>
</dbReference>
<dbReference type="Pfam" id="PF04039">
    <property type="entry name" value="MnhB"/>
    <property type="match status" value="1"/>
</dbReference>
<dbReference type="PANTHER" id="PTHR43373:SF1">
    <property type="entry name" value="NA(+)_H(+) ANTIPORTER SUBUNIT A"/>
    <property type="match status" value="1"/>
</dbReference>
<feature type="domain" description="NADH-Ubiquinone oxidoreductase (complex I) chain 5 N-terminal" evidence="12">
    <location>
        <begin position="66"/>
        <end position="110"/>
    </location>
</feature>
<feature type="transmembrane region" description="Helical" evidence="10">
    <location>
        <begin position="851"/>
        <end position="869"/>
    </location>
</feature>
<feature type="domain" description="Na+/H+ antiporter MnhB subunit-related protein" evidence="13">
    <location>
        <begin position="788"/>
        <end position="910"/>
    </location>
</feature>
<feature type="transmembrane region" description="Helical" evidence="10">
    <location>
        <begin position="322"/>
        <end position="346"/>
    </location>
</feature>
<proteinExistence type="predicted"/>
<feature type="domain" description="NADH:quinone oxidoreductase/Mrp antiporter transmembrane" evidence="11">
    <location>
        <begin position="126"/>
        <end position="402"/>
    </location>
</feature>
<evidence type="ECO:0000259" key="11">
    <source>
        <dbReference type="Pfam" id="PF00361"/>
    </source>
</evidence>
<keyword evidence="2" id="KW-0813">Transport</keyword>
<evidence type="ECO:0000256" key="8">
    <source>
        <dbReference type="ARBA" id="ARBA00023136"/>
    </source>
</evidence>
<dbReference type="Pfam" id="PF13244">
    <property type="entry name" value="MbhD"/>
    <property type="match status" value="1"/>
</dbReference>
<dbReference type="Pfam" id="PF20501">
    <property type="entry name" value="MbhE"/>
    <property type="match status" value="1"/>
</dbReference>